<dbReference type="EMBL" id="UYJE01004001">
    <property type="protein sequence ID" value="VDI24011.1"/>
    <property type="molecule type" value="Genomic_DNA"/>
</dbReference>
<comment type="caution">
    <text evidence="1">The sequence shown here is derived from an EMBL/GenBank/DDBJ whole genome shotgun (WGS) entry which is preliminary data.</text>
</comment>
<sequence>MIRSLCRKLLTQKSFTQVRQFHRASPLCSGQLFVHRDTPENNADTPFAFTPENIKVSNTKVGIYNKGQIIP</sequence>
<gene>
    <name evidence="1" type="ORF">MGAL_10B009459</name>
</gene>
<dbReference type="Proteomes" id="UP000596742">
    <property type="component" value="Unassembled WGS sequence"/>
</dbReference>
<protein>
    <submittedName>
        <fullName evidence="1">NADH dehydrogenase (Ubiquinone) flavoprotein 2</fullName>
        <ecNumber evidence="1">1.6.5.3</ecNumber>
    </submittedName>
</protein>
<proteinExistence type="predicted"/>
<accession>A0A8B6DTD2</accession>
<name>A0A8B6DTD2_MYTGA</name>
<evidence type="ECO:0000313" key="2">
    <source>
        <dbReference type="Proteomes" id="UP000596742"/>
    </source>
</evidence>
<keyword evidence="2" id="KW-1185">Reference proteome</keyword>
<organism evidence="1 2">
    <name type="scientific">Mytilus galloprovincialis</name>
    <name type="common">Mediterranean mussel</name>
    <dbReference type="NCBI Taxonomy" id="29158"/>
    <lineage>
        <taxon>Eukaryota</taxon>
        <taxon>Metazoa</taxon>
        <taxon>Spiralia</taxon>
        <taxon>Lophotrochozoa</taxon>
        <taxon>Mollusca</taxon>
        <taxon>Bivalvia</taxon>
        <taxon>Autobranchia</taxon>
        <taxon>Pteriomorphia</taxon>
        <taxon>Mytilida</taxon>
        <taxon>Mytiloidea</taxon>
        <taxon>Mytilidae</taxon>
        <taxon>Mytilinae</taxon>
        <taxon>Mytilus</taxon>
    </lineage>
</organism>
<dbReference type="OrthoDB" id="10254187at2759"/>
<keyword evidence="1" id="KW-0830">Ubiquinone</keyword>
<keyword evidence="1" id="KW-0560">Oxidoreductase</keyword>
<dbReference type="GO" id="GO:0016491">
    <property type="term" value="F:oxidoreductase activity"/>
    <property type="evidence" value="ECO:0007669"/>
    <property type="project" value="UniProtKB-KW"/>
</dbReference>
<evidence type="ECO:0000313" key="1">
    <source>
        <dbReference type="EMBL" id="VDI24011.1"/>
    </source>
</evidence>
<dbReference type="AlphaFoldDB" id="A0A8B6DTD2"/>
<reference evidence="1" key="1">
    <citation type="submission" date="2018-11" db="EMBL/GenBank/DDBJ databases">
        <authorList>
            <person name="Alioto T."/>
            <person name="Alioto T."/>
        </authorList>
    </citation>
    <scope>NUCLEOTIDE SEQUENCE</scope>
</reference>
<dbReference type="EC" id="1.6.5.3" evidence="1"/>